<dbReference type="RefSeq" id="WP_106287734.1">
    <property type="nucleotide sequence ID" value="NZ_CAWNTC010000229.1"/>
</dbReference>
<accession>A0A2T1C738</accession>
<keyword evidence="3" id="KW-1185">Reference proteome</keyword>
<dbReference type="OrthoDB" id="510625at2"/>
<dbReference type="Proteomes" id="UP000238762">
    <property type="component" value="Unassembled WGS sequence"/>
</dbReference>
<comment type="caution">
    <text evidence="2">The sequence shown here is derived from an EMBL/GenBank/DDBJ whole genome shotgun (WGS) entry which is preliminary data.</text>
</comment>
<name>A0A2T1C738_9CYAN</name>
<reference evidence="2 3" key="1">
    <citation type="submission" date="2018-02" db="EMBL/GenBank/DDBJ databases">
        <authorList>
            <person name="Cohen D.B."/>
            <person name="Kent A.D."/>
        </authorList>
    </citation>
    <scope>NUCLEOTIDE SEQUENCE [LARGE SCALE GENOMIC DNA]</scope>
    <source>
        <strain evidence="2 3">CCAP 1448/3</strain>
    </source>
</reference>
<keyword evidence="1" id="KW-0472">Membrane</keyword>
<evidence type="ECO:0000256" key="1">
    <source>
        <dbReference type="SAM" id="Phobius"/>
    </source>
</evidence>
<evidence type="ECO:0000313" key="3">
    <source>
        <dbReference type="Proteomes" id="UP000238762"/>
    </source>
</evidence>
<feature type="transmembrane region" description="Helical" evidence="1">
    <location>
        <begin position="67"/>
        <end position="87"/>
    </location>
</feature>
<proteinExistence type="predicted"/>
<dbReference type="EMBL" id="PVWJ01000020">
    <property type="protein sequence ID" value="PSB03978.1"/>
    <property type="molecule type" value="Genomic_DNA"/>
</dbReference>
<sequence>MRSDLQGLEIGKREFRHWTGLGFDAIFSPPILPKFCPQLLKKLLLLPLIALSGWILAQIFVRDQLLAIALHLFLAVELIVWEFWRLYRSYKYRSLGKLMGEVVSYNNIIQAIDLNDRIEEAGNPHVKLEEREKVLAALQLTREDLIRALKTERILRENAKFMRINPHLFASNLTALTTLQVSDRATEHGRLLNEALQIAIDVQQQVKNLPR</sequence>
<reference evidence="2 3" key="2">
    <citation type="submission" date="2018-03" db="EMBL/GenBank/DDBJ databases">
        <title>The ancient ancestry and fast evolution of plastids.</title>
        <authorList>
            <person name="Moore K.R."/>
            <person name="Magnabosco C."/>
            <person name="Momper L."/>
            <person name="Gold D.A."/>
            <person name="Bosak T."/>
            <person name="Fournier G.P."/>
        </authorList>
    </citation>
    <scope>NUCLEOTIDE SEQUENCE [LARGE SCALE GENOMIC DNA]</scope>
    <source>
        <strain evidence="2 3">CCAP 1448/3</strain>
    </source>
</reference>
<evidence type="ECO:0000313" key="2">
    <source>
        <dbReference type="EMBL" id="PSB03978.1"/>
    </source>
</evidence>
<gene>
    <name evidence="2" type="ORF">C7B64_05920</name>
</gene>
<organism evidence="2 3">
    <name type="scientific">Merismopedia glauca CCAP 1448/3</name>
    <dbReference type="NCBI Taxonomy" id="1296344"/>
    <lineage>
        <taxon>Bacteria</taxon>
        <taxon>Bacillati</taxon>
        <taxon>Cyanobacteriota</taxon>
        <taxon>Cyanophyceae</taxon>
        <taxon>Synechococcales</taxon>
        <taxon>Merismopediaceae</taxon>
        <taxon>Merismopedia</taxon>
    </lineage>
</organism>
<keyword evidence="1" id="KW-1133">Transmembrane helix</keyword>
<protein>
    <submittedName>
        <fullName evidence="2">Uncharacterized protein</fullName>
    </submittedName>
</protein>
<feature type="transmembrane region" description="Helical" evidence="1">
    <location>
        <begin position="43"/>
        <end position="61"/>
    </location>
</feature>
<keyword evidence="1" id="KW-0812">Transmembrane</keyword>
<dbReference type="AlphaFoldDB" id="A0A2T1C738"/>